<gene>
    <name evidence="10" type="ORF">GCM10009559_57120</name>
</gene>
<comment type="caution">
    <text evidence="10">The sequence shown here is derived from an EMBL/GenBank/DDBJ whole genome shotgun (WGS) entry which is preliminary data.</text>
</comment>
<feature type="transmembrane region" description="Helical" evidence="8">
    <location>
        <begin position="147"/>
        <end position="171"/>
    </location>
</feature>
<accession>A0ABP3YKQ7</accession>
<dbReference type="InterPro" id="IPR051311">
    <property type="entry name" value="DedA_domain"/>
</dbReference>
<sequence>MTAAPGPEIDGIVGWVVDLMEALGAPGVGLAIALENVFPPLPSEVFLPLAGFAASRGELSLVAAIVWTTLGSVVGALALYGLGAALGRERLRAIADRMPLVDVGDIDKAEAWFARHGAKAVFFGRMVPLVRSMISVPAGVERMSVPLFLALTAAGSLIWNSIFVVSGYLLGENWHVVESYAGILSKVVLVAVAVAVVVFVVLRVRRRRDAPDVADEPADLADAPTVLIPAVRARPPEPARQWSAQPSSTEWGAQPTQRIPAVRPDAAPPHRSPR</sequence>
<dbReference type="InterPro" id="IPR032816">
    <property type="entry name" value="VTT_dom"/>
</dbReference>
<evidence type="ECO:0000256" key="1">
    <source>
        <dbReference type="ARBA" id="ARBA00004651"/>
    </source>
</evidence>
<dbReference type="Proteomes" id="UP001499967">
    <property type="component" value="Unassembled WGS sequence"/>
</dbReference>
<dbReference type="PANTHER" id="PTHR42709:SF6">
    <property type="entry name" value="UNDECAPRENYL PHOSPHATE TRANSPORTER A"/>
    <property type="match status" value="1"/>
</dbReference>
<feature type="transmembrane region" description="Helical" evidence="8">
    <location>
        <begin position="183"/>
        <end position="202"/>
    </location>
</feature>
<evidence type="ECO:0000259" key="9">
    <source>
        <dbReference type="Pfam" id="PF09335"/>
    </source>
</evidence>
<feature type="compositionally biased region" description="Polar residues" evidence="7">
    <location>
        <begin position="242"/>
        <end position="257"/>
    </location>
</feature>
<dbReference type="RefSeq" id="WP_379588862.1">
    <property type="nucleotide sequence ID" value="NZ_BAAAHP010000178.1"/>
</dbReference>
<protein>
    <recommendedName>
        <fullName evidence="9">VTT domain-containing protein</fullName>
    </recommendedName>
</protein>
<proteinExistence type="inferred from homology"/>
<evidence type="ECO:0000256" key="5">
    <source>
        <dbReference type="ARBA" id="ARBA00022989"/>
    </source>
</evidence>
<keyword evidence="6 8" id="KW-0472">Membrane</keyword>
<evidence type="ECO:0000256" key="6">
    <source>
        <dbReference type="ARBA" id="ARBA00023136"/>
    </source>
</evidence>
<evidence type="ECO:0000256" key="3">
    <source>
        <dbReference type="ARBA" id="ARBA00022475"/>
    </source>
</evidence>
<comment type="similarity">
    <text evidence="2">Belongs to the DedA family.</text>
</comment>
<name>A0ABP3YKQ7_9PSEU</name>
<reference evidence="11" key="1">
    <citation type="journal article" date="2019" name="Int. J. Syst. Evol. Microbiol.">
        <title>The Global Catalogue of Microorganisms (GCM) 10K type strain sequencing project: providing services to taxonomists for standard genome sequencing and annotation.</title>
        <authorList>
            <consortium name="The Broad Institute Genomics Platform"/>
            <consortium name="The Broad Institute Genome Sequencing Center for Infectious Disease"/>
            <person name="Wu L."/>
            <person name="Ma J."/>
        </authorList>
    </citation>
    <scope>NUCLEOTIDE SEQUENCE [LARGE SCALE GENOMIC DNA]</scope>
    <source>
        <strain evidence="11">JCM 11117</strain>
    </source>
</reference>
<feature type="region of interest" description="Disordered" evidence="7">
    <location>
        <begin position="236"/>
        <end position="274"/>
    </location>
</feature>
<keyword evidence="5 8" id="KW-1133">Transmembrane helix</keyword>
<dbReference type="PANTHER" id="PTHR42709">
    <property type="entry name" value="ALKALINE PHOSPHATASE LIKE PROTEIN"/>
    <property type="match status" value="1"/>
</dbReference>
<keyword evidence="11" id="KW-1185">Reference proteome</keyword>
<dbReference type="Pfam" id="PF09335">
    <property type="entry name" value="VTT_dom"/>
    <property type="match status" value="1"/>
</dbReference>
<evidence type="ECO:0000256" key="2">
    <source>
        <dbReference type="ARBA" id="ARBA00010792"/>
    </source>
</evidence>
<evidence type="ECO:0000256" key="4">
    <source>
        <dbReference type="ARBA" id="ARBA00022692"/>
    </source>
</evidence>
<evidence type="ECO:0000313" key="10">
    <source>
        <dbReference type="EMBL" id="GAA0897104.1"/>
    </source>
</evidence>
<feature type="transmembrane region" description="Helical" evidence="8">
    <location>
        <begin position="59"/>
        <end position="82"/>
    </location>
</feature>
<evidence type="ECO:0000256" key="7">
    <source>
        <dbReference type="SAM" id="MobiDB-lite"/>
    </source>
</evidence>
<keyword evidence="3" id="KW-1003">Cell membrane</keyword>
<comment type="subcellular location">
    <subcellularLocation>
        <location evidence="1">Cell membrane</location>
        <topology evidence="1">Multi-pass membrane protein</topology>
    </subcellularLocation>
</comment>
<keyword evidence="4 8" id="KW-0812">Transmembrane</keyword>
<organism evidence="10 11">
    <name type="scientific">Pseudonocardia zijingensis</name>
    <dbReference type="NCBI Taxonomy" id="153376"/>
    <lineage>
        <taxon>Bacteria</taxon>
        <taxon>Bacillati</taxon>
        <taxon>Actinomycetota</taxon>
        <taxon>Actinomycetes</taxon>
        <taxon>Pseudonocardiales</taxon>
        <taxon>Pseudonocardiaceae</taxon>
        <taxon>Pseudonocardia</taxon>
    </lineage>
</organism>
<dbReference type="EMBL" id="BAAAHP010000178">
    <property type="protein sequence ID" value="GAA0897104.1"/>
    <property type="molecule type" value="Genomic_DNA"/>
</dbReference>
<evidence type="ECO:0000256" key="8">
    <source>
        <dbReference type="SAM" id="Phobius"/>
    </source>
</evidence>
<feature type="domain" description="VTT" evidence="9">
    <location>
        <begin position="41"/>
        <end position="168"/>
    </location>
</feature>
<evidence type="ECO:0000313" key="11">
    <source>
        <dbReference type="Proteomes" id="UP001499967"/>
    </source>
</evidence>